<sequence length="442" mass="52687">MDAKQRLYSLSQLHHLEQNDLQVILTDWLIISRLLFEPDEMIINGVEQPFKQNELKQLLIDCRINDDVWVQLKNKYEETSIHLLGDTLLEKSILQKHTFEYWEVVYLDYLNQRLEKFGSFAYLRSYEEYLFHNTSDLSDRRIFESAEETQELPKMKGLNGDLTVDCNTFPGYDVFYKGVCLTSCWRIFLGRHYQKLFAKPLLLEIQQVESVNEVGSGIWFELYKDPFQWNEPANLKFQQLFRDQLGISQLAYTNGVGTLRQPYIEFAFDDTIVQTVQYQNDQFQPIEKSQASYFVTRTYDFLTNHYQVNRMKGGLNALAYFPWIDDDSERMMNYRVLYPELTLDKGLRAFEYYIRSSIEYEIQDMRYQDYTAILQLFIPKHAFLDFPTEELKKRLKDMTIHQISRKNDSLTFSLEKEGKHLMVYFIDQKKVAAKNRLDVLEN</sequence>
<protein>
    <submittedName>
        <fullName evidence="1">Uncharacterized protein</fullName>
    </submittedName>
</protein>
<reference evidence="1 2" key="1">
    <citation type="submission" date="2014-12" db="EMBL/GenBank/DDBJ databases">
        <title>Draft genome sequences of 29 type strains of Enterococci.</title>
        <authorList>
            <person name="Zhong Z."/>
            <person name="Sun Z."/>
            <person name="Liu W."/>
            <person name="Zhang W."/>
            <person name="Zhang H."/>
        </authorList>
    </citation>
    <scope>NUCLEOTIDE SEQUENCE [LARGE SCALE GENOMIC DNA]</scope>
    <source>
        <strain evidence="1 2">DSM 17122</strain>
    </source>
</reference>
<gene>
    <name evidence="1" type="ORF">RV04_GL002478</name>
</gene>
<keyword evidence="2" id="KW-1185">Reference proteome</keyword>
<evidence type="ECO:0000313" key="2">
    <source>
        <dbReference type="Proteomes" id="UP000182077"/>
    </source>
</evidence>
<dbReference type="RefSeq" id="WP_071858327.1">
    <property type="nucleotide sequence ID" value="NZ_JBHSHK010000006.1"/>
</dbReference>
<accession>A0A1L8TLB8</accession>
<name>A0A1L8TLB8_9ENTE</name>
<organism evidence="1 2">
    <name type="scientific">Enterococcus hermanniensis</name>
    <dbReference type="NCBI Taxonomy" id="249189"/>
    <lineage>
        <taxon>Bacteria</taxon>
        <taxon>Bacillati</taxon>
        <taxon>Bacillota</taxon>
        <taxon>Bacilli</taxon>
        <taxon>Lactobacillales</taxon>
        <taxon>Enterococcaceae</taxon>
        <taxon>Enterococcus</taxon>
    </lineage>
</organism>
<evidence type="ECO:0000313" key="1">
    <source>
        <dbReference type="EMBL" id="OJG44958.1"/>
    </source>
</evidence>
<dbReference type="EMBL" id="JXKQ01000009">
    <property type="protein sequence ID" value="OJG44958.1"/>
    <property type="molecule type" value="Genomic_DNA"/>
</dbReference>
<dbReference type="Proteomes" id="UP000182077">
    <property type="component" value="Unassembled WGS sequence"/>
</dbReference>
<comment type="caution">
    <text evidence="1">The sequence shown here is derived from an EMBL/GenBank/DDBJ whole genome shotgun (WGS) entry which is preliminary data.</text>
</comment>
<dbReference type="STRING" id="249189.RV04_GL002478"/>
<proteinExistence type="predicted"/>
<dbReference type="OrthoDB" id="2188649at2"/>
<dbReference type="AlphaFoldDB" id="A0A1L8TLB8"/>